<proteinExistence type="predicted"/>
<comment type="caution">
    <text evidence="1">The sequence shown here is derived from an EMBL/GenBank/DDBJ whole genome shotgun (WGS) entry which is preliminary data.</text>
</comment>
<sequence>MMKPEFRKQEQKKFIEKVATLKLSPQELIFEKRDEKSYQFRYLDSGIVFIMNLPTERFDKITYEYTLYTPTRKRVTYLDKDYYLTDVLNNFEKWLKEHVLVYKNEMTAPDPWQIFVANFSENDGYEKFTAEEIEYIEAGLDNFPKFLLQKSTIHPDKQIYILDEIKELKKDLHNKPKRKWAKRLTLFIIEEVWDAVKDQLVMNEVKKYFFQLVGKSLEYLPKILTLLP</sequence>
<evidence type="ECO:0000313" key="2">
    <source>
        <dbReference type="Proteomes" id="UP000251889"/>
    </source>
</evidence>
<name>A0A364Y643_9BACT</name>
<evidence type="ECO:0000313" key="1">
    <source>
        <dbReference type="EMBL" id="RAW01578.1"/>
    </source>
</evidence>
<reference evidence="1 2" key="1">
    <citation type="submission" date="2018-06" db="EMBL/GenBank/DDBJ databases">
        <title>Chryseolinea flavus sp. nov., a member of the phylum Bacteroidetes isolated from soil.</title>
        <authorList>
            <person name="Li Y."/>
            <person name="Wang J."/>
        </authorList>
    </citation>
    <scope>NUCLEOTIDE SEQUENCE [LARGE SCALE GENOMIC DNA]</scope>
    <source>
        <strain evidence="1 2">SDU1-6</strain>
    </source>
</reference>
<dbReference type="RefSeq" id="WP_112746318.1">
    <property type="nucleotide sequence ID" value="NZ_QMFY01000003.1"/>
</dbReference>
<dbReference type="EMBL" id="QMFY01000003">
    <property type="protein sequence ID" value="RAW01578.1"/>
    <property type="molecule type" value="Genomic_DNA"/>
</dbReference>
<dbReference type="Proteomes" id="UP000251889">
    <property type="component" value="Unassembled WGS sequence"/>
</dbReference>
<accession>A0A364Y643</accession>
<protein>
    <submittedName>
        <fullName evidence="1">Uncharacterized protein</fullName>
    </submittedName>
</protein>
<dbReference type="AlphaFoldDB" id="A0A364Y643"/>
<organism evidence="1 2">
    <name type="scientific">Pseudochryseolinea flava</name>
    <dbReference type="NCBI Taxonomy" id="2059302"/>
    <lineage>
        <taxon>Bacteria</taxon>
        <taxon>Pseudomonadati</taxon>
        <taxon>Bacteroidota</taxon>
        <taxon>Cytophagia</taxon>
        <taxon>Cytophagales</taxon>
        <taxon>Fulvivirgaceae</taxon>
        <taxon>Pseudochryseolinea</taxon>
    </lineage>
</organism>
<gene>
    <name evidence="1" type="ORF">DQQ10_07925</name>
</gene>
<keyword evidence="2" id="KW-1185">Reference proteome</keyword>